<dbReference type="Pfam" id="PF04235">
    <property type="entry name" value="DUF418"/>
    <property type="match status" value="1"/>
</dbReference>
<comment type="caution">
    <text evidence="5">The sequence shown here is derived from an EMBL/GenBank/DDBJ whole genome shotgun (WGS) entry which is preliminary data.</text>
</comment>
<evidence type="ECO:0000259" key="3">
    <source>
        <dbReference type="Pfam" id="PF04235"/>
    </source>
</evidence>
<feature type="transmembrane region" description="Helical" evidence="2">
    <location>
        <begin position="114"/>
        <end position="131"/>
    </location>
</feature>
<keyword evidence="6" id="KW-1185">Reference proteome</keyword>
<evidence type="ECO:0000313" key="6">
    <source>
        <dbReference type="Proteomes" id="UP000184390"/>
    </source>
</evidence>
<protein>
    <recommendedName>
        <fullName evidence="7">Heparan-alpha-glucosaminide N-acetyltransferase catalytic domain-containing protein</fullName>
    </recommendedName>
</protein>
<dbReference type="EMBL" id="FQYL01000002">
    <property type="protein sequence ID" value="SHI42902.1"/>
    <property type="molecule type" value="Genomic_DNA"/>
</dbReference>
<keyword evidence="2" id="KW-0812">Transmembrane</keyword>
<evidence type="ECO:0000259" key="4">
    <source>
        <dbReference type="Pfam" id="PF07786"/>
    </source>
</evidence>
<evidence type="ECO:0008006" key="7">
    <source>
        <dbReference type="Google" id="ProtNLM"/>
    </source>
</evidence>
<evidence type="ECO:0000256" key="2">
    <source>
        <dbReference type="SAM" id="Phobius"/>
    </source>
</evidence>
<feature type="region of interest" description="Disordered" evidence="1">
    <location>
        <begin position="1"/>
        <end position="28"/>
    </location>
</feature>
<feature type="region of interest" description="Disordered" evidence="1">
    <location>
        <begin position="456"/>
        <end position="488"/>
    </location>
</feature>
<accession>A0ABY1I224</accession>
<evidence type="ECO:0000256" key="1">
    <source>
        <dbReference type="SAM" id="MobiDB-lite"/>
    </source>
</evidence>
<keyword evidence="2" id="KW-1133">Transmembrane helix</keyword>
<organism evidence="5 6">
    <name type="scientific">Actinomyces denticolens</name>
    <dbReference type="NCBI Taxonomy" id="52767"/>
    <lineage>
        <taxon>Bacteria</taxon>
        <taxon>Bacillati</taxon>
        <taxon>Actinomycetota</taxon>
        <taxon>Actinomycetes</taxon>
        <taxon>Actinomycetales</taxon>
        <taxon>Actinomycetaceae</taxon>
        <taxon>Actinomyces</taxon>
    </lineage>
</organism>
<evidence type="ECO:0000313" key="5">
    <source>
        <dbReference type="EMBL" id="SHI42902.1"/>
    </source>
</evidence>
<dbReference type="Pfam" id="PF07786">
    <property type="entry name" value="HGSNAT_cat"/>
    <property type="match status" value="1"/>
</dbReference>
<feature type="transmembrane region" description="Helical" evidence="2">
    <location>
        <begin position="160"/>
        <end position="179"/>
    </location>
</feature>
<gene>
    <name evidence="5" type="ORF">SAMN05216246_10284</name>
</gene>
<dbReference type="RefSeq" id="WP_073451354.1">
    <property type="nucleotide sequence ID" value="NZ_FQYL01000002.1"/>
</dbReference>
<feature type="transmembrane region" description="Helical" evidence="2">
    <location>
        <begin position="75"/>
        <end position="94"/>
    </location>
</feature>
<feature type="transmembrane region" description="Helical" evidence="2">
    <location>
        <begin position="370"/>
        <end position="391"/>
    </location>
</feature>
<feature type="domain" description="DUF418" evidence="3">
    <location>
        <begin position="336"/>
        <end position="432"/>
    </location>
</feature>
<feature type="transmembrane region" description="Helical" evidence="2">
    <location>
        <begin position="137"/>
        <end position="153"/>
    </location>
</feature>
<reference evidence="5 6" key="1">
    <citation type="submission" date="2016-11" db="EMBL/GenBank/DDBJ databases">
        <authorList>
            <person name="Varghese N."/>
            <person name="Submissions S."/>
        </authorList>
    </citation>
    <scope>NUCLEOTIDE SEQUENCE [LARGE SCALE GENOMIC DNA]</scope>
    <source>
        <strain evidence="5 6">PA</strain>
    </source>
</reference>
<feature type="transmembrane region" description="Helical" evidence="2">
    <location>
        <begin position="339"/>
        <end position="363"/>
    </location>
</feature>
<feature type="transmembrane region" description="Helical" evidence="2">
    <location>
        <begin position="403"/>
        <end position="421"/>
    </location>
</feature>
<dbReference type="InterPro" id="IPR012429">
    <property type="entry name" value="HGSNAT_cat"/>
</dbReference>
<proteinExistence type="predicted"/>
<keyword evidence="2" id="KW-0472">Membrane</keyword>
<feature type="transmembrane region" description="Helical" evidence="2">
    <location>
        <begin position="49"/>
        <end position="69"/>
    </location>
</feature>
<dbReference type="Proteomes" id="UP000184390">
    <property type="component" value="Unassembled WGS sequence"/>
</dbReference>
<feature type="transmembrane region" description="Helical" evidence="2">
    <location>
        <begin position="235"/>
        <end position="256"/>
    </location>
</feature>
<sequence length="488" mass="50337">MSSTSTTAPPAPGSTPVPESRRLPLRRGPYLTGTAGSDRLIGLDAARGLALFGMAAAHVGITSCGLNTLPGWLNLAHGRSAVLFAVIAGFSLGIMSGRERPHTGDRLVRTRLRILVRAVLLMAIAGVLITFTTGVVIILGYYAAWFAAALPVLHWRARRLFIAAAATAVVGPLVLKALPPAMAHMGLASWPAASDGSEALLGLFVTGAYPGAVWMSFILLGIGLARMGISGARRLARLAAIGALCAVLGYGGAYLLTRAAGAERPDEFHLTVSTSRGASEGGSDPGGPIIGADGSSGSALAQGTAAATPVCGDGEAISGSSEWPVLLSAKPHTNSFFEVLGSGGVAVAVIALLQLLASAGAWARWPLAPLAAMGSMSLTIYSAHIVVIWAFDLMSAQDNRPLMTMMGGLAAFAMAWLAVFARGPMEHIIHVISLRAARASSDPPLFAETGRYRHRNRSKTATKPVHPSLAIPQGAPCDATSRSDHGQI</sequence>
<dbReference type="InterPro" id="IPR007349">
    <property type="entry name" value="DUF418"/>
</dbReference>
<feature type="transmembrane region" description="Helical" evidence="2">
    <location>
        <begin position="199"/>
        <end position="223"/>
    </location>
</feature>
<feature type="domain" description="Heparan-alpha-glucosaminide N-acetyltransferase catalytic" evidence="4">
    <location>
        <begin position="39"/>
        <end position="234"/>
    </location>
</feature>
<name>A0ABY1I224_9ACTO</name>